<evidence type="ECO:0000259" key="5">
    <source>
        <dbReference type="Pfam" id="PF07993"/>
    </source>
</evidence>
<dbReference type="PANTHER" id="PTHR43439:SF2">
    <property type="entry name" value="ENZYME, PUTATIVE (JCVI)-RELATED"/>
    <property type="match status" value="1"/>
</dbReference>
<dbReference type="Proteomes" id="UP000770015">
    <property type="component" value="Unassembled WGS sequence"/>
</dbReference>
<dbReference type="InterPro" id="IPR036291">
    <property type="entry name" value="NAD(P)-bd_dom_sf"/>
</dbReference>
<keyword evidence="1" id="KW-0596">Phosphopantetheine</keyword>
<dbReference type="EMBL" id="JAGSXJ010000029">
    <property type="protein sequence ID" value="KAH6670910.1"/>
    <property type="molecule type" value="Genomic_DNA"/>
</dbReference>
<dbReference type="Gene3D" id="3.40.50.720">
    <property type="entry name" value="NAD(P)-binding Rossmann-like Domain"/>
    <property type="match status" value="1"/>
</dbReference>
<dbReference type="Pfam" id="PF07993">
    <property type="entry name" value="NAD_binding_4"/>
    <property type="match status" value="1"/>
</dbReference>
<keyword evidence="2" id="KW-0597">Phosphoprotein</keyword>
<dbReference type="InterPro" id="IPR013120">
    <property type="entry name" value="FAR_NAD-bd"/>
</dbReference>
<dbReference type="InterPro" id="IPR042099">
    <property type="entry name" value="ANL_N_sf"/>
</dbReference>
<dbReference type="Pfam" id="PF00501">
    <property type="entry name" value="AMP-binding"/>
    <property type="match status" value="1"/>
</dbReference>
<keyword evidence="7" id="KW-1185">Reference proteome</keyword>
<dbReference type="Pfam" id="PF23562">
    <property type="entry name" value="AMP-binding_C_3"/>
    <property type="match status" value="1"/>
</dbReference>
<keyword evidence="3" id="KW-0521">NADP</keyword>
<feature type="domain" description="AMP-dependent synthetase/ligase" evidence="4">
    <location>
        <begin position="33"/>
        <end position="357"/>
    </location>
</feature>
<feature type="domain" description="Thioester reductase (TE)" evidence="5">
    <location>
        <begin position="700"/>
        <end position="940"/>
    </location>
</feature>
<dbReference type="InterPro" id="IPR051414">
    <property type="entry name" value="Adenylate-forming_Reductase"/>
</dbReference>
<evidence type="ECO:0000259" key="4">
    <source>
        <dbReference type="Pfam" id="PF00501"/>
    </source>
</evidence>
<evidence type="ECO:0000313" key="7">
    <source>
        <dbReference type="Proteomes" id="UP000770015"/>
    </source>
</evidence>
<sequence length="1073" mass="117997">MGSYSDDILDFQTADEPLGRRLIPHIIDKASAIKPDAECFQVPRSGEPADGWQVVTWKQYAGVIDGIAKRIVEVCGPAAKGEFPVISYIGPNDARYVAFLVSAVKAGYQAFFISPRNSPEGQLHLLQSVDCKIVSTPSLTLGMIKPWLAARPSMKIIEIPPLEELISQASTVPPFPYNRTFEEGRWDPLCTLHSSGTTGMPKPIIVRQGAMALRDGQQMLETWKGKRHVFDLLGDEVQRLFLPVPLFHAGALYTFIGLNIFQNMPSIFGIGGKFPSGEFMTECLENMDASGASLAPFILETMMNDERALKQLSKLKIVIYGGGSLNQEAGEALKARGVSLLNVIASTEASTPPSYEVDTPELWNYFHINPNETGVEWRPQSGEEDVYELVFVKTDRCTHVNQSVFYIFPEATEYATSDLFRKHPTVPDHWLYQGRADNIIVFSNGEKLNPISIEEGVGRSELLKSALVVGQAKFQPAMILDPITHPKNDAETRKLVNDVWPFVVKMNKETVGHGQILKSLIGVSNPGKPFPLTAKGTIKRQAAAKLYEDEINQLYENNSKPLSLEAPHLDVSSEEALTQSILDVFDTRIGSTCLDENADFYAAGIDSLQMILAARLLRGGIEASGLTFDVELIKPSTIYGNPTPRRLARYILSSANSSDDADARVISAMQQLLDKYSQDFTPGTTVGKTPRFRDAQTVVLTGSTGTFGCYLLHDLLQDPTVSRVICLNRSEGGGRQRQPTLMAARGLTTDLAVKAEFFRIDVTKPDLGLAPSALETILESADHIIHAAWAVNFNVSVESMEPHVAGVRHIIDMAVRCKKRVNVATTSSAGAFDRWDVATKGPAVPEETLDDLMIASNGYCQSKILGNILLEKGARIGGFDATIARIGQIAGPLGEKGFWNKNELFPSLVESSIELGALPKGVGLLNRVDWLPLEVASRTILDTVIVAEEGFDDAEGRGHVRIVHCANPAATTFDQLTPAIQEFFGTDRISEVLGFKEWIEKLEARALEDPASVARLPAFKLIDTFRSVLVPEGEERQPVYLETTRTKERSQALRDAGPVTTEMMKHWCAQWRL</sequence>
<dbReference type="PROSITE" id="PS00012">
    <property type="entry name" value="PHOSPHOPANTETHEINE"/>
    <property type="match status" value="1"/>
</dbReference>
<evidence type="ECO:0008006" key="8">
    <source>
        <dbReference type="Google" id="ProtNLM"/>
    </source>
</evidence>
<name>A0A9P8V4Q1_9PEZI</name>
<dbReference type="InterPro" id="IPR000873">
    <property type="entry name" value="AMP-dep_synth/lig_dom"/>
</dbReference>
<accession>A0A9P8V4Q1</accession>
<comment type="caution">
    <text evidence="6">The sequence shown here is derived from an EMBL/GenBank/DDBJ whole genome shotgun (WGS) entry which is preliminary data.</text>
</comment>
<organism evidence="6 7">
    <name type="scientific">Plectosphaerella plurivora</name>
    <dbReference type="NCBI Taxonomy" id="936078"/>
    <lineage>
        <taxon>Eukaryota</taxon>
        <taxon>Fungi</taxon>
        <taxon>Dikarya</taxon>
        <taxon>Ascomycota</taxon>
        <taxon>Pezizomycotina</taxon>
        <taxon>Sordariomycetes</taxon>
        <taxon>Hypocreomycetidae</taxon>
        <taxon>Glomerellales</taxon>
        <taxon>Plectosphaerellaceae</taxon>
        <taxon>Plectosphaerella</taxon>
    </lineage>
</organism>
<dbReference type="SUPFAM" id="SSF56801">
    <property type="entry name" value="Acetyl-CoA synthetase-like"/>
    <property type="match status" value="1"/>
</dbReference>
<dbReference type="OrthoDB" id="429813at2759"/>
<reference evidence="6" key="1">
    <citation type="journal article" date="2021" name="Nat. Commun.">
        <title>Genetic determinants of endophytism in the Arabidopsis root mycobiome.</title>
        <authorList>
            <person name="Mesny F."/>
            <person name="Miyauchi S."/>
            <person name="Thiergart T."/>
            <person name="Pickel B."/>
            <person name="Atanasova L."/>
            <person name="Karlsson M."/>
            <person name="Huettel B."/>
            <person name="Barry K.W."/>
            <person name="Haridas S."/>
            <person name="Chen C."/>
            <person name="Bauer D."/>
            <person name="Andreopoulos W."/>
            <person name="Pangilinan J."/>
            <person name="LaButti K."/>
            <person name="Riley R."/>
            <person name="Lipzen A."/>
            <person name="Clum A."/>
            <person name="Drula E."/>
            <person name="Henrissat B."/>
            <person name="Kohler A."/>
            <person name="Grigoriev I.V."/>
            <person name="Martin F.M."/>
            <person name="Hacquard S."/>
        </authorList>
    </citation>
    <scope>NUCLEOTIDE SEQUENCE</scope>
    <source>
        <strain evidence="6">MPI-SDFR-AT-0117</strain>
    </source>
</reference>
<gene>
    <name evidence="6" type="ORF">F5X68DRAFT_175463</name>
</gene>
<dbReference type="Gene3D" id="3.40.50.12780">
    <property type="entry name" value="N-terminal domain of ligase-like"/>
    <property type="match status" value="1"/>
</dbReference>
<evidence type="ECO:0000256" key="2">
    <source>
        <dbReference type="ARBA" id="ARBA00022553"/>
    </source>
</evidence>
<evidence type="ECO:0000256" key="3">
    <source>
        <dbReference type="ARBA" id="ARBA00022857"/>
    </source>
</evidence>
<dbReference type="Gene3D" id="1.10.1200.10">
    <property type="entry name" value="ACP-like"/>
    <property type="match status" value="1"/>
</dbReference>
<dbReference type="InterPro" id="IPR006162">
    <property type="entry name" value="Ppantetheine_attach_site"/>
</dbReference>
<dbReference type="AlphaFoldDB" id="A0A9P8V4Q1"/>
<dbReference type="InterPro" id="IPR036736">
    <property type="entry name" value="ACP-like_sf"/>
</dbReference>
<dbReference type="PANTHER" id="PTHR43439">
    <property type="entry name" value="PHENYLACETATE-COENZYME A LIGASE"/>
    <property type="match status" value="1"/>
</dbReference>
<proteinExistence type="predicted"/>
<protein>
    <recommendedName>
        <fullName evidence="8">Carrier domain-containing protein</fullName>
    </recommendedName>
</protein>
<evidence type="ECO:0000256" key="1">
    <source>
        <dbReference type="ARBA" id="ARBA00022450"/>
    </source>
</evidence>
<dbReference type="SUPFAM" id="SSF51735">
    <property type="entry name" value="NAD(P)-binding Rossmann-fold domains"/>
    <property type="match status" value="1"/>
</dbReference>
<evidence type="ECO:0000313" key="6">
    <source>
        <dbReference type="EMBL" id="KAH6670910.1"/>
    </source>
</evidence>